<evidence type="ECO:0000256" key="6">
    <source>
        <dbReference type="ARBA" id="ARBA00023315"/>
    </source>
</evidence>
<keyword evidence="4" id="KW-0443">Lipid metabolism</keyword>
<accession>A0A9P6DTD6</accession>
<evidence type="ECO:0000256" key="3">
    <source>
        <dbReference type="ARBA" id="ARBA00022989"/>
    </source>
</evidence>
<organism evidence="9 10">
    <name type="scientific">Hydnum rufescens UP504</name>
    <dbReference type="NCBI Taxonomy" id="1448309"/>
    <lineage>
        <taxon>Eukaryota</taxon>
        <taxon>Fungi</taxon>
        <taxon>Dikarya</taxon>
        <taxon>Basidiomycota</taxon>
        <taxon>Agaricomycotina</taxon>
        <taxon>Agaricomycetes</taxon>
        <taxon>Cantharellales</taxon>
        <taxon>Hydnaceae</taxon>
        <taxon>Hydnum</taxon>
    </lineage>
</organism>
<evidence type="ECO:0000313" key="10">
    <source>
        <dbReference type="Proteomes" id="UP000886523"/>
    </source>
</evidence>
<dbReference type="GO" id="GO:0006629">
    <property type="term" value="P:lipid metabolic process"/>
    <property type="evidence" value="ECO:0007669"/>
    <property type="project" value="UniProtKB-KW"/>
</dbReference>
<keyword evidence="6" id="KW-0012">Acyltransferase</keyword>
<evidence type="ECO:0008006" key="11">
    <source>
        <dbReference type="Google" id="ProtNLM"/>
    </source>
</evidence>
<evidence type="ECO:0000256" key="8">
    <source>
        <dbReference type="SAM" id="Phobius"/>
    </source>
</evidence>
<dbReference type="PANTHER" id="PTHR23063">
    <property type="entry name" value="PHOSPHOLIPID ACYLTRANSFERASE"/>
    <property type="match status" value="1"/>
</dbReference>
<proteinExistence type="predicted"/>
<keyword evidence="1" id="KW-0808">Transferase</keyword>
<keyword evidence="5 8" id="KW-0472">Membrane</keyword>
<protein>
    <recommendedName>
        <fullName evidence="11">Phospholipid/glycerol acyltransferase domain-containing protein</fullName>
    </recommendedName>
</protein>
<feature type="transmembrane region" description="Helical" evidence="8">
    <location>
        <begin position="32"/>
        <end position="52"/>
    </location>
</feature>
<evidence type="ECO:0000256" key="5">
    <source>
        <dbReference type="ARBA" id="ARBA00023136"/>
    </source>
</evidence>
<evidence type="ECO:0000313" key="9">
    <source>
        <dbReference type="EMBL" id="KAF9514176.1"/>
    </source>
</evidence>
<sequence>MIPICWKPFLNPVPPPSPNGDTVATILVPVRYLVGALRVLLSLAIALIYFILVDVVSSAFRPIPPLYRGITRVLTAILARLTLFVLGFFWISVTPVSRKRGRSAKDSLQEKWSPQPGDIIVSNWVSWIEILWLAFRFNPIFVLPIAQVSSEEMLVSSSSSPVRKTGRKTGTGSANISVPTTSASSSLSRTRVPISGFREVSLLRMIFHTGHIPPFGFDTAKKGSEKSLEDIRKKNKGAGGRPIVIFPECTTSNGRALLRFADVFGGAKAPVKGYSIFVMCVRYDAPTALSPTLTLSIPPRDQSPLLPNPVRHLFAISTSLSLTRPMSIRLLPPSESPSSPSFIVSDVLNATTTTPINADLDSLKEVCEVLIANLGKTKRTLLTWEEKASLLELMRK</sequence>
<dbReference type="EMBL" id="MU128964">
    <property type="protein sequence ID" value="KAF9514176.1"/>
    <property type="molecule type" value="Genomic_DNA"/>
</dbReference>
<name>A0A9P6DTD6_9AGAM</name>
<dbReference type="OrthoDB" id="272512at2759"/>
<keyword evidence="10" id="KW-1185">Reference proteome</keyword>
<feature type="region of interest" description="Disordered" evidence="7">
    <location>
        <begin position="159"/>
        <end position="182"/>
    </location>
</feature>
<dbReference type="Proteomes" id="UP000886523">
    <property type="component" value="Unassembled WGS sequence"/>
</dbReference>
<evidence type="ECO:0000256" key="2">
    <source>
        <dbReference type="ARBA" id="ARBA00022692"/>
    </source>
</evidence>
<dbReference type="AlphaFoldDB" id="A0A9P6DTD6"/>
<feature type="transmembrane region" description="Helical" evidence="8">
    <location>
        <begin position="73"/>
        <end position="93"/>
    </location>
</feature>
<evidence type="ECO:0000256" key="4">
    <source>
        <dbReference type="ARBA" id="ARBA00023098"/>
    </source>
</evidence>
<gene>
    <name evidence="9" type="ORF">BS47DRAFT_1329100</name>
</gene>
<evidence type="ECO:0000256" key="7">
    <source>
        <dbReference type="SAM" id="MobiDB-lite"/>
    </source>
</evidence>
<reference evidence="9" key="1">
    <citation type="journal article" date="2020" name="Nat. Commun.">
        <title>Large-scale genome sequencing of mycorrhizal fungi provides insights into the early evolution of symbiotic traits.</title>
        <authorList>
            <person name="Miyauchi S."/>
            <person name="Kiss E."/>
            <person name="Kuo A."/>
            <person name="Drula E."/>
            <person name="Kohler A."/>
            <person name="Sanchez-Garcia M."/>
            <person name="Morin E."/>
            <person name="Andreopoulos B."/>
            <person name="Barry K.W."/>
            <person name="Bonito G."/>
            <person name="Buee M."/>
            <person name="Carver A."/>
            <person name="Chen C."/>
            <person name="Cichocki N."/>
            <person name="Clum A."/>
            <person name="Culley D."/>
            <person name="Crous P.W."/>
            <person name="Fauchery L."/>
            <person name="Girlanda M."/>
            <person name="Hayes R.D."/>
            <person name="Keri Z."/>
            <person name="LaButti K."/>
            <person name="Lipzen A."/>
            <person name="Lombard V."/>
            <person name="Magnuson J."/>
            <person name="Maillard F."/>
            <person name="Murat C."/>
            <person name="Nolan M."/>
            <person name="Ohm R.A."/>
            <person name="Pangilinan J."/>
            <person name="Pereira M.F."/>
            <person name="Perotto S."/>
            <person name="Peter M."/>
            <person name="Pfister S."/>
            <person name="Riley R."/>
            <person name="Sitrit Y."/>
            <person name="Stielow J.B."/>
            <person name="Szollosi G."/>
            <person name="Zifcakova L."/>
            <person name="Stursova M."/>
            <person name="Spatafora J.W."/>
            <person name="Tedersoo L."/>
            <person name="Vaario L.M."/>
            <person name="Yamada A."/>
            <person name="Yan M."/>
            <person name="Wang P."/>
            <person name="Xu J."/>
            <person name="Bruns T."/>
            <person name="Baldrian P."/>
            <person name="Vilgalys R."/>
            <person name="Dunand C."/>
            <person name="Henrissat B."/>
            <person name="Grigoriev I.V."/>
            <person name="Hibbett D."/>
            <person name="Nagy L.G."/>
            <person name="Martin F.M."/>
        </authorList>
    </citation>
    <scope>NUCLEOTIDE SEQUENCE</scope>
    <source>
        <strain evidence="9">UP504</strain>
    </source>
</reference>
<evidence type="ECO:0000256" key="1">
    <source>
        <dbReference type="ARBA" id="ARBA00022679"/>
    </source>
</evidence>
<keyword evidence="3 8" id="KW-1133">Transmembrane helix</keyword>
<dbReference type="PANTHER" id="PTHR23063:SF60">
    <property type="entry name" value="LYSOPHOSPHATIDIC ACID:OLEOYL-COA ACYLTRANSFERASE 1"/>
    <property type="match status" value="1"/>
</dbReference>
<comment type="caution">
    <text evidence="9">The sequence shown here is derived from an EMBL/GenBank/DDBJ whole genome shotgun (WGS) entry which is preliminary data.</text>
</comment>
<dbReference type="GO" id="GO:0016746">
    <property type="term" value="F:acyltransferase activity"/>
    <property type="evidence" value="ECO:0007669"/>
    <property type="project" value="UniProtKB-KW"/>
</dbReference>
<keyword evidence="2 8" id="KW-0812">Transmembrane</keyword>